<proteinExistence type="predicted"/>
<dbReference type="EMBL" id="CATNWA010009619">
    <property type="protein sequence ID" value="CAI9558293.1"/>
    <property type="molecule type" value="Genomic_DNA"/>
</dbReference>
<evidence type="ECO:0000313" key="8">
    <source>
        <dbReference type="Proteomes" id="UP001162483"/>
    </source>
</evidence>
<dbReference type="CDD" id="cd12593">
    <property type="entry name" value="RRM_RBM11"/>
    <property type="match status" value="1"/>
</dbReference>
<evidence type="ECO:0000256" key="2">
    <source>
        <dbReference type="ARBA" id="ARBA00022884"/>
    </source>
</evidence>
<organism evidence="7 8">
    <name type="scientific">Staurois parvus</name>
    <dbReference type="NCBI Taxonomy" id="386267"/>
    <lineage>
        <taxon>Eukaryota</taxon>
        <taxon>Metazoa</taxon>
        <taxon>Chordata</taxon>
        <taxon>Craniata</taxon>
        <taxon>Vertebrata</taxon>
        <taxon>Euteleostomi</taxon>
        <taxon>Amphibia</taxon>
        <taxon>Batrachia</taxon>
        <taxon>Anura</taxon>
        <taxon>Neobatrachia</taxon>
        <taxon>Ranoidea</taxon>
        <taxon>Ranidae</taxon>
        <taxon>Staurois</taxon>
    </lineage>
</organism>
<feature type="domain" description="RRM" evidence="6">
    <location>
        <begin position="11"/>
        <end position="88"/>
    </location>
</feature>
<protein>
    <recommendedName>
        <fullName evidence="6">RRM domain-containing protein</fullName>
    </recommendedName>
</protein>
<dbReference type="Proteomes" id="UP001162483">
    <property type="component" value="Unassembled WGS sequence"/>
</dbReference>
<feature type="compositionally biased region" description="Basic residues" evidence="5">
    <location>
        <begin position="235"/>
        <end position="247"/>
    </location>
</feature>
<dbReference type="InterPro" id="IPR052285">
    <property type="entry name" value="NEXT_complex_subunit"/>
</dbReference>
<comment type="caution">
    <text evidence="7">The sequence shown here is derived from an EMBL/GenBank/DDBJ whole genome shotgun (WGS) entry which is preliminary data.</text>
</comment>
<evidence type="ECO:0000259" key="6">
    <source>
        <dbReference type="PROSITE" id="PS50102"/>
    </source>
</evidence>
<dbReference type="InterPro" id="IPR034501">
    <property type="entry name" value="RBM11_RRM"/>
</dbReference>
<evidence type="ECO:0000256" key="3">
    <source>
        <dbReference type="ARBA" id="ARBA00023242"/>
    </source>
</evidence>
<dbReference type="InterPro" id="IPR000504">
    <property type="entry name" value="RRM_dom"/>
</dbReference>
<sequence length="253" mass="28576">MPSSRQDEADRTLWVGNLDYKVKEEILYELFLQAGPLSKVTIARDKDGNTKSFGFVCFQHTESVPYAVALLNGIRLYGRPIKLQYRIGSSHSSESDSVFQGPENSFVRSPVDYGMPVSYPAPPASSSFFSQAYAYFQGMMNQFFTVQNPACGWTAPEQQGYEQFFPWNEQTSMNPYPGPQPSCSFGPSSSSWDSEMAWDCRTGPCETGPQNPKRTVENRDSDSSETSLRELNPSKRQRKLRAKKKKNLVYCTK</sequence>
<name>A0ABN9CDZ5_9NEOB</name>
<dbReference type="PANTHER" id="PTHR13798:SF5">
    <property type="entry name" value="SPLICING REGULATOR RBM11"/>
    <property type="match status" value="1"/>
</dbReference>
<dbReference type="InterPro" id="IPR012677">
    <property type="entry name" value="Nucleotide-bd_a/b_plait_sf"/>
</dbReference>
<evidence type="ECO:0000313" key="7">
    <source>
        <dbReference type="EMBL" id="CAI9558293.1"/>
    </source>
</evidence>
<comment type="subcellular location">
    <subcellularLocation>
        <location evidence="1">Nucleus</location>
        <location evidence="1">Nucleoplasm</location>
    </subcellularLocation>
</comment>
<keyword evidence="2 4" id="KW-0694">RNA-binding</keyword>
<dbReference type="SMART" id="SM00360">
    <property type="entry name" value="RRM"/>
    <property type="match status" value="1"/>
</dbReference>
<feature type="region of interest" description="Disordered" evidence="5">
    <location>
        <begin position="201"/>
        <end position="253"/>
    </location>
</feature>
<gene>
    <name evidence="7" type="ORF">SPARVUS_LOCUS4869653</name>
</gene>
<reference evidence="7" key="1">
    <citation type="submission" date="2023-05" db="EMBL/GenBank/DDBJ databases">
        <authorList>
            <person name="Stuckert A."/>
        </authorList>
    </citation>
    <scope>NUCLEOTIDE SEQUENCE</scope>
</reference>
<evidence type="ECO:0000256" key="4">
    <source>
        <dbReference type="PROSITE-ProRule" id="PRU00176"/>
    </source>
</evidence>
<dbReference type="Gene3D" id="3.30.70.330">
    <property type="match status" value="1"/>
</dbReference>
<dbReference type="Pfam" id="PF00076">
    <property type="entry name" value="RRM_1"/>
    <property type="match status" value="1"/>
</dbReference>
<dbReference type="PANTHER" id="PTHR13798">
    <property type="entry name" value="RNA BINDING MOTIF RBM PROTEIN -RELATED"/>
    <property type="match status" value="1"/>
</dbReference>
<dbReference type="InterPro" id="IPR035979">
    <property type="entry name" value="RBD_domain_sf"/>
</dbReference>
<dbReference type="SUPFAM" id="SSF54928">
    <property type="entry name" value="RNA-binding domain, RBD"/>
    <property type="match status" value="1"/>
</dbReference>
<evidence type="ECO:0000256" key="5">
    <source>
        <dbReference type="SAM" id="MobiDB-lite"/>
    </source>
</evidence>
<keyword evidence="8" id="KW-1185">Reference proteome</keyword>
<evidence type="ECO:0000256" key="1">
    <source>
        <dbReference type="ARBA" id="ARBA00004642"/>
    </source>
</evidence>
<keyword evidence="3" id="KW-0539">Nucleus</keyword>
<accession>A0ABN9CDZ5</accession>
<dbReference type="PROSITE" id="PS50102">
    <property type="entry name" value="RRM"/>
    <property type="match status" value="1"/>
</dbReference>